<accession>A0ABD3PZ10</accession>
<proteinExistence type="predicted"/>
<dbReference type="AlphaFoldDB" id="A0ABD3PZ10"/>
<protein>
    <submittedName>
        <fullName evidence="1">Uncharacterized protein</fullName>
    </submittedName>
</protein>
<organism evidence="1 2">
    <name type="scientific">Cyclotella atomus</name>
    <dbReference type="NCBI Taxonomy" id="382360"/>
    <lineage>
        <taxon>Eukaryota</taxon>
        <taxon>Sar</taxon>
        <taxon>Stramenopiles</taxon>
        <taxon>Ochrophyta</taxon>
        <taxon>Bacillariophyta</taxon>
        <taxon>Coscinodiscophyceae</taxon>
        <taxon>Thalassiosirophycidae</taxon>
        <taxon>Stephanodiscales</taxon>
        <taxon>Stephanodiscaceae</taxon>
        <taxon>Cyclotella</taxon>
    </lineage>
</organism>
<dbReference type="Proteomes" id="UP001530400">
    <property type="component" value="Unassembled WGS sequence"/>
</dbReference>
<dbReference type="EMBL" id="JALLPJ020000396">
    <property type="protein sequence ID" value="KAL3793358.1"/>
    <property type="molecule type" value="Genomic_DNA"/>
</dbReference>
<comment type="caution">
    <text evidence="1">The sequence shown here is derived from an EMBL/GenBank/DDBJ whole genome shotgun (WGS) entry which is preliminary data.</text>
</comment>
<name>A0ABD3PZ10_9STRA</name>
<keyword evidence="2" id="KW-1185">Reference proteome</keyword>
<evidence type="ECO:0000313" key="2">
    <source>
        <dbReference type="Proteomes" id="UP001530400"/>
    </source>
</evidence>
<gene>
    <name evidence="1" type="ORF">ACHAWO_002559</name>
</gene>
<sequence length="866" mass="98232">MKVDTKPIIINRFKFNTQALAAIEEDTNLDIDTCNCSSKCQLFEKIPPNEGIMVLMHQPDLDKPQYENGVDSCKSTCTCLKIQPQMDSNLSDVHPNIYIPSSLLDYPDYIVKYGGGGSGVTVFGGYHPQLGSLVMKHGGHKDLLELVSLYKIERELLIRGKSKIDSILKSCEDETHSAKNGSITDRRTRTIVSTVMKKIGSQPLMSRVGSLFRMRQDGRMPDDIKHSTADDRSRMTISTSADALSTMQQQQSAMYANEDSEATVETIENAITDMKQRIPAFRMVYISPMHLRERRAELVNNSYRANVFGSVNVSFDGLDARTTKMKSSFEDDRGKNLQLSVQKKGRAIRLFGSADADSSSIQTNSHHVDMCFGGSYRMWSGSIDTEKSNGKVNRCTTCAKADQDDENDGYKSLLAFVNQLYHHMQFNNWKITLAQQTIGTASDDPLKSSPTASYLLAKGLLHGQILDKLLDEEIRVIRNLQLLTLPNEVDVLDGVRLEYESIKARSRSAKSEEDRPTAADVSDTANAFVGKAIHKNFRPETGRFVLLKQFGVDLREKTVHLKPEEITPARHLEKILNDCFDRNENDIVNCGCDRKSSLQDTFELIDIGETTDEKDPLKGNPLYIHGLDQWQTLLELALSMKSPNATFRIWTCGLTDGGLHNLFLEKTKSGCFDLGEPQLETIPAFLTKVRTLLCTLLFNIYHNPHLCVSFVQFLMSFFHTLGMEEDEHGDWAVRFVQGSGKLGLTEETKDKLPKVFHAFNTTMDRLIKELFDGDEEVRLLLLRYVMTQLVSDAAFLYRKVENQGGCGDKERSGHQYFLEKWLWRSLWDLYACEEIRRRYMCKRAMKRQDEYRSFDASSLEILAEEY</sequence>
<reference evidence="1 2" key="1">
    <citation type="submission" date="2024-10" db="EMBL/GenBank/DDBJ databases">
        <title>Updated reference genomes for cyclostephanoid diatoms.</title>
        <authorList>
            <person name="Roberts W.R."/>
            <person name="Alverson A.J."/>
        </authorList>
    </citation>
    <scope>NUCLEOTIDE SEQUENCE [LARGE SCALE GENOMIC DNA]</scope>
    <source>
        <strain evidence="1 2">AJA010-31</strain>
    </source>
</reference>
<evidence type="ECO:0000313" key="1">
    <source>
        <dbReference type="EMBL" id="KAL3793358.1"/>
    </source>
</evidence>